<evidence type="ECO:0000259" key="6">
    <source>
        <dbReference type="Pfam" id="PF26002"/>
    </source>
</evidence>
<evidence type="ECO:0000256" key="2">
    <source>
        <dbReference type="ARBA" id="ARBA00022692"/>
    </source>
</evidence>
<evidence type="ECO:0000313" key="7">
    <source>
        <dbReference type="EMBL" id="SHJ05689.1"/>
    </source>
</evidence>
<dbReference type="Gene3D" id="1.10.287.470">
    <property type="entry name" value="Helix hairpin bin"/>
    <property type="match status" value="1"/>
</dbReference>
<dbReference type="InterPro" id="IPR058982">
    <property type="entry name" value="Beta-barrel_AprE"/>
</dbReference>
<sequence length="430" mass="49860">MPEDLDDIQLRSEEVQEILTRVPHWMIRWGNLLILGLVILLLFLSWLIKYPDVIPAEAIVTTQIPPQKEYAKINGKIESILVEDNQIVPKDTPLAILRSTANYQDVFYLKSIIDTTKLDNQSFYFPVDQLPILFLGDIETNFALFENSYSEYRLNKKYQPFNYEVIANAAALSESYRRLESLKAQKKIGGKELNLKKEDLGRQKDLYDKGVISQQTYENKELDYLRAKRDYENNDVQISQITENISNATKNSKGTEINKQKEEINLFKKVLQSFDQLKTSIRDWELQYVLKSDMDGRVSFLNYRNPNQTVTAGDVVFVVVPIEESSYLARIKAPSQNSGKIKIGQTANIRLENFPDDEFGTLKGEVSYISLLPDKDGLYLIDVALPDKLITTYDKEIPFRQEMRGVVEIVTEDLRLIERFFYQFRNLMDK</sequence>
<proteinExistence type="predicted"/>
<dbReference type="GO" id="GO:0016020">
    <property type="term" value="C:membrane"/>
    <property type="evidence" value="ECO:0007669"/>
    <property type="project" value="UniProtKB-SubCell"/>
</dbReference>
<comment type="subcellular location">
    <subcellularLocation>
        <location evidence="1">Membrane</location>
        <topology evidence="1">Single-pass membrane protein</topology>
    </subcellularLocation>
</comment>
<dbReference type="STRING" id="570521.SAMN04488508_105111"/>
<gene>
    <name evidence="7" type="ORF">SAMN04488508_105111</name>
</gene>
<dbReference type="Pfam" id="PF26002">
    <property type="entry name" value="Beta-barrel_AprE"/>
    <property type="match status" value="1"/>
</dbReference>
<keyword evidence="8" id="KW-1185">Reference proteome</keyword>
<keyword evidence="3 5" id="KW-1133">Transmembrane helix</keyword>
<keyword evidence="4 5" id="KW-0472">Membrane</keyword>
<dbReference type="AlphaFoldDB" id="A0A1M6G6Z5"/>
<dbReference type="PANTHER" id="PTHR30386:SF26">
    <property type="entry name" value="TRANSPORT PROTEIN COMB"/>
    <property type="match status" value="1"/>
</dbReference>
<name>A0A1M6G6Z5_9FLAO</name>
<dbReference type="Gene3D" id="2.40.30.170">
    <property type="match status" value="1"/>
</dbReference>
<dbReference type="InterPro" id="IPR050739">
    <property type="entry name" value="MFP"/>
</dbReference>
<dbReference type="OrthoDB" id="7057889at2"/>
<dbReference type="RefSeq" id="WP_073316318.1">
    <property type="nucleotide sequence ID" value="NZ_FQYP01000005.1"/>
</dbReference>
<organism evidence="7 8">
    <name type="scientific">Aquimarina spongiae</name>
    <dbReference type="NCBI Taxonomy" id="570521"/>
    <lineage>
        <taxon>Bacteria</taxon>
        <taxon>Pseudomonadati</taxon>
        <taxon>Bacteroidota</taxon>
        <taxon>Flavobacteriia</taxon>
        <taxon>Flavobacteriales</taxon>
        <taxon>Flavobacteriaceae</taxon>
        <taxon>Aquimarina</taxon>
    </lineage>
</organism>
<evidence type="ECO:0000256" key="4">
    <source>
        <dbReference type="ARBA" id="ARBA00023136"/>
    </source>
</evidence>
<feature type="transmembrane region" description="Helical" evidence="5">
    <location>
        <begin position="29"/>
        <end position="48"/>
    </location>
</feature>
<feature type="domain" description="AprE-like beta-barrel" evidence="6">
    <location>
        <begin position="330"/>
        <end position="411"/>
    </location>
</feature>
<protein>
    <submittedName>
        <fullName evidence="7">Multidrug resistance efflux pump</fullName>
    </submittedName>
</protein>
<dbReference type="PANTHER" id="PTHR30386">
    <property type="entry name" value="MEMBRANE FUSION SUBUNIT OF EMRAB-TOLC MULTIDRUG EFFLUX PUMP"/>
    <property type="match status" value="1"/>
</dbReference>
<reference evidence="8" key="1">
    <citation type="submission" date="2016-11" db="EMBL/GenBank/DDBJ databases">
        <authorList>
            <person name="Varghese N."/>
            <person name="Submissions S."/>
        </authorList>
    </citation>
    <scope>NUCLEOTIDE SEQUENCE [LARGE SCALE GENOMIC DNA]</scope>
    <source>
        <strain evidence="8">DSM 22623</strain>
    </source>
</reference>
<evidence type="ECO:0000256" key="3">
    <source>
        <dbReference type="ARBA" id="ARBA00022989"/>
    </source>
</evidence>
<accession>A0A1M6G6Z5</accession>
<dbReference type="PRINTS" id="PR01490">
    <property type="entry name" value="RTXTOXIND"/>
</dbReference>
<evidence type="ECO:0000313" key="8">
    <source>
        <dbReference type="Proteomes" id="UP000184432"/>
    </source>
</evidence>
<dbReference type="Proteomes" id="UP000184432">
    <property type="component" value="Unassembled WGS sequence"/>
</dbReference>
<keyword evidence="2 5" id="KW-0812">Transmembrane</keyword>
<dbReference type="EMBL" id="FQYP01000005">
    <property type="protein sequence ID" value="SHJ05689.1"/>
    <property type="molecule type" value="Genomic_DNA"/>
</dbReference>
<evidence type="ECO:0000256" key="5">
    <source>
        <dbReference type="SAM" id="Phobius"/>
    </source>
</evidence>
<evidence type="ECO:0000256" key="1">
    <source>
        <dbReference type="ARBA" id="ARBA00004167"/>
    </source>
</evidence>